<evidence type="ECO:0000313" key="11">
    <source>
        <dbReference type="EMBL" id="ONH31295.1"/>
    </source>
</evidence>
<reference evidence="12" key="1">
    <citation type="submission" date="2016-10" db="EMBL/GenBank/DDBJ databases">
        <title>Frankia sp. NRRL B-16386 Genome sequencing.</title>
        <authorList>
            <person name="Ghodhbane-Gtari F."/>
            <person name="Swanson E."/>
            <person name="Gueddou A."/>
            <person name="Hezbri K."/>
            <person name="Ktari K."/>
            <person name="Nouioui I."/>
            <person name="Morris K."/>
            <person name="Simpson S."/>
            <person name="Abebe-Akele F."/>
            <person name="Thomas K."/>
            <person name="Gtari M."/>
            <person name="Tisa L.S."/>
        </authorList>
    </citation>
    <scope>NUCLEOTIDE SEQUENCE [LARGE SCALE GENOMIC DNA]</scope>
    <source>
        <strain evidence="12">NRRL B-16386</strain>
    </source>
</reference>
<dbReference type="Proteomes" id="UP000188929">
    <property type="component" value="Unassembled WGS sequence"/>
</dbReference>
<dbReference type="GO" id="GO:0015420">
    <property type="term" value="F:ABC-type vitamin B12 transporter activity"/>
    <property type="evidence" value="ECO:0007669"/>
    <property type="project" value="UniProtKB-UniRule"/>
</dbReference>
<organism evidence="11 12">
    <name type="scientific">Pseudofrankia asymbiotica</name>
    <dbReference type="NCBI Taxonomy" id="1834516"/>
    <lineage>
        <taxon>Bacteria</taxon>
        <taxon>Bacillati</taxon>
        <taxon>Actinomycetota</taxon>
        <taxon>Actinomycetes</taxon>
        <taxon>Frankiales</taxon>
        <taxon>Frankiaceae</taxon>
        <taxon>Pseudofrankia</taxon>
    </lineage>
</organism>
<dbReference type="STRING" id="1834516.BL253_09770"/>
<dbReference type="PANTHER" id="PTHR34308">
    <property type="entry name" value="COBALAMIN BIOSYNTHESIS PROTEIN CBIB"/>
    <property type="match status" value="1"/>
</dbReference>
<accession>A0A1V2IDY3</accession>
<dbReference type="UniPathway" id="UPA00148"/>
<feature type="region of interest" description="Disordered" evidence="10">
    <location>
        <begin position="325"/>
        <end position="346"/>
    </location>
</feature>
<keyword evidence="8 9" id="KW-0472">Membrane</keyword>
<evidence type="ECO:0000256" key="2">
    <source>
        <dbReference type="ARBA" id="ARBA00004953"/>
    </source>
</evidence>
<dbReference type="PANTHER" id="PTHR34308:SF1">
    <property type="entry name" value="COBALAMIN BIOSYNTHESIS PROTEIN CBIB"/>
    <property type="match status" value="1"/>
</dbReference>
<proteinExistence type="inferred from homology"/>
<dbReference type="NCBIfam" id="NF002276">
    <property type="entry name" value="PRK01209.1-4"/>
    <property type="match status" value="1"/>
</dbReference>
<evidence type="ECO:0000256" key="1">
    <source>
        <dbReference type="ARBA" id="ARBA00004651"/>
    </source>
</evidence>
<evidence type="ECO:0000256" key="7">
    <source>
        <dbReference type="ARBA" id="ARBA00022989"/>
    </source>
</evidence>
<evidence type="ECO:0000256" key="4">
    <source>
        <dbReference type="ARBA" id="ARBA00022475"/>
    </source>
</evidence>
<feature type="transmembrane region" description="Helical" evidence="9">
    <location>
        <begin position="305"/>
        <end position="325"/>
    </location>
</feature>
<dbReference type="InterPro" id="IPR004485">
    <property type="entry name" value="Cobalamin_biosynth_CobD/CbiB"/>
</dbReference>
<comment type="caution">
    <text evidence="9">Lacks conserved residue(s) required for the propagation of feature annotation.</text>
</comment>
<comment type="pathway">
    <text evidence="2 9">Cofactor biosynthesis; adenosylcobalamin biosynthesis.</text>
</comment>
<feature type="region of interest" description="Disordered" evidence="10">
    <location>
        <begin position="274"/>
        <end position="301"/>
    </location>
</feature>
<evidence type="ECO:0000256" key="9">
    <source>
        <dbReference type="HAMAP-Rule" id="MF_00024"/>
    </source>
</evidence>
<dbReference type="AlphaFoldDB" id="A0A1V2IDY3"/>
<dbReference type="GO" id="GO:0005886">
    <property type="term" value="C:plasma membrane"/>
    <property type="evidence" value="ECO:0007669"/>
    <property type="project" value="UniProtKB-SubCell"/>
</dbReference>
<keyword evidence="4 9" id="KW-1003">Cell membrane</keyword>
<keyword evidence="7 9" id="KW-1133">Transmembrane helix</keyword>
<dbReference type="HAMAP" id="MF_00024">
    <property type="entry name" value="CobD_CbiB"/>
    <property type="match status" value="1"/>
</dbReference>
<dbReference type="EMBL" id="MOMC01000017">
    <property type="protein sequence ID" value="ONH31295.1"/>
    <property type="molecule type" value="Genomic_DNA"/>
</dbReference>
<keyword evidence="6 9" id="KW-0812">Transmembrane</keyword>
<comment type="similarity">
    <text evidence="3 9">Belongs to the CobD/CbiB family.</text>
</comment>
<evidence type="ECO:0000256" key="3">
    <source>
        <dbReference type="ARBA" id="ARBA00006263"/>
    </source>
</evidence>
<keyword evidence="12" id="KW-1185">Reference proteome</keyword>
<comment type="subcellular location">
    <subcellularLocation>
        <location evidence="1 9">Cell membrane</location>
        <topology evidence="1 9">Multi-pass membrane protein</topology>
    </subcellularLocation>
</comment>
<sequence>MAGGWRGVRGSSGATGPAATATAAALVAGALADAVLADPARFHPVAGYGRAARAAERLLYADSRPAGVAFVAVAVGGPVLAAAAVDHLLPRPARPVALAAALWAALGGTSLRAEARVMSRLLTAGDLAGGRERLGHLCGRDPSGLDEPELARAAIESVAENTADAVLGPLVWGAVLGLPGVVGYRAVNTLDAMVGYRSERYLRFGWAAARLDDLANLAPARLCAVLTALTAPVVGGSPRESWRVWRRDGDNHPSPNAGQCEAAFAGALGTTLGGTNVYEGEPETRGRLGDGPPPRGGDVARSGDLLAAVTAAGVAVSAMAAAALVRTRRRRSGPRRPSGPPRRSAP</sequence>
<evidence type="ECO:0000256" key="10">
    <source>
        <dbReference type="SAM" id="MobiDB-lite"/>
    </source>
</evidence>
<comment type="function">
    <text evidence="9">Converts cobyric acid to cobinamide by the addition of aminopropanol on the F carboxylic group.</text>
</comment>
<dbReference type="Pfam" id="PF03186">
    <property type="entry name" value="CobD_Cbib"/>
    <property type="match status" value="1"/>
</dbReference>
<dbReference type="GO" id="GO:0009236">
    <property type="term" value="P:cobalamin biosynthetic process"/>
    <property type="evidence" value="ECO:0007669"/>
    <property type="project" value="UniProtKB-UniRule"/>
</dbReference>
<dbReference type="OrthoDB" id="9811967at2"/>
<dbReference type="GO" id="GO:0048472">
    <property type="term" value="F:threonine-phosphate decarboxylase activity"/>
    <property type="evidence" value="ECO:0007669"/>
    <property type="project" value="InterPro"/>
</dbReference>
<keyword evidence="5 9" id="KW-0169">Cobalamin biosynthesis</keyword>
<evidence type="ECO:0000256" key="8">
    <source>
        <dbReference type="ARBA" id="ARBA00023136"/>
    </source>
</evidence>
<dbReference type="NCBIfam" id="TIGR00380">
    <property type="entry name" value="cobal_cbiB"/>
    <property type="match status" value="1"/>
</dbReference>
<comment type="caution">
    <text evidence="11">The sequence shown here is derived from an EMBL/GenBank/DDBJ whole genome shotgun (WGS) entry which is preliminary data.</text>
</comment>
<gene>
    <name evidence="9" type="primary">cobD</name>
    <name evidence="11" type="ORF">BL253_09770</name>
</gene>
<evidence type="ECO:0000256" key="5">
    <source>
        <dbReference type="ARBA" id="ARBA00022573"/>
    </source>
</evidence>
<protein>
    <recommendedName>
        <fullName evidence="9">Cobalamin biosynthesis protein CobD</fullName>
    </recommendedName>
</protein>
<name>A0A1V2IDY3_9ACTN</name>
<evidence type="ECO:0000313" key="12">
    <source>
        <dbReference type="Proteomes" id="UP000188929"/>
    </source>
</evidence>
<evidence type="ECO:0000256" key="6">
    <source>
        <dbReference type="ARBA" id="ARBA00022692"/>
    </source>
</evidence>